<dbReference type="EMBL" id="UPTC01004972">
    <property type="protein sequence ID" value="VBB35155.1"/>
    <property type="molecule type" value="Genomic_DNA"/>
</dbReference>
<keyword evidence="2" id="KW-1185">Reference proteome</keyword>
<protein>
    <submittedName>
        <fullName evidence="1">Uncharacterized protein</fullName>
    </submittedName>
</protein>
<dbReference type="AlphaFoldDB" id="A0A498SVU5"/>
<reference evidence="1 2" key="1">
    <citation type="submission" date="2018-08" db="EMBL/GenBank/DDBJ databases">
        <authorList>
            <person name="Laetsch R D."/>
            <person name="Stevens L."/>
            <person name="Kumar S."/>
            <person name="Blaxter L. M."/>
        </authorList>
    </citation>
    <scope>NUCLEOTIDE SEQUENCE [LARGE SCALE GENOMIC DNA]</scope>
</reference>
<dbReference type="OrthoDB" id="5843325at2759"/>
<dbReference type="STRING" id="6277.A0A498SVU5"/>
<gene>
    <name evidence="1" type="ORF">NAV_LOCUS9946</name>
</gene>
<proteinExistence type="predicted"/>
<evidence type="ECO:0000313" key="2">
    <source>
        <dbReference type="Proteomes" id="UP000276991"/>
    </source>
</evidence>
<dbReference type="Proteomes" id="UP000276991">
    <property type="component" value="Unassembled WGS sequence"/>
</dbReference>
<sequence>MLQIPNFPDSNIAYDGRMEWNPTKSMDATIQQFRIAVLSTNVRVIKQILKEVHNVTPGQIGRLLPLITDRTSAEPTKEALMTAICIGSRPLVEFILSLFMEYPGEERNGPCII</sequence>
<evidence type="ECO:0000313" key="1">
    <source>
        <dbReference type="EMBL" id="VBB35155.1"/>
    </source>
</evidence>
<name>A0A498SVU5_ACAVI</name>
<accession>A0A498SVU5</accession>
<organism evidence="1 2">
    <name type="scientific">Acanthocheilonema viteae</name>
    <name type="common">Filarial nematode worm</name>
    <name type="synonym">Dipetalonema viteae</name>
    <dbReference type="NCBI Taxonomy" id="6277"/>
    <lineage>
        <taxon>Eukaryota</taxon>
        <taxon>Metazoa</taxon>
        <taxon>Ecdysozoa</taxon>
        <taxon>Nematoda</taxon>
        <taxon>Chromadorea</taxon>
        <taxon>Rhabditida</taxon>
        <taxon>Spirurina</taxon>
        <taxon>Spiruromorpha</taxon>
        <taxon>Filarioidea</taxon>
        <taxon>Onchocercidae</taxon>
        <taxon>Acanthocheilonema</taxon>
    </lineage>
</organism>